<keyword evidence="4" id="KW-0863">Zinc-finger</keyword>
<dbReference type="SUPFAM" id="SSF54001">
    <property type="entry name" value="Cysteine proteinases"/>
    <property type="match status" value="1"/>
</dbReference>
<comment type="caution">
    <text evidence="7">The sequence shown here is derived from an EMBL/GenBank/DDBJ whole genome shotgun (WGS) entry which is preliminary data.</text>
</comment>
<dbReference type="GO" id="GO:0008270">
    <property type="term" value="F:zinc ion binding"/>
    <property type="evidence" value="ECO:0007669"/>
    <property type="project" value="UniProtKB-KW"/>
</dbReference>
<dbReference type="Pfam" id="PF02902">
    <property type="entry name" value="Peptidase_C48"/>
    <property type="match status" value="1"/>
</dbReference>
<dbReference type="InterPro" id="IPR003653">
    <property type="entry name" value="Peptidase_C48_C"/>
</dbReference>
<evidence type="ECO:0000256" key="1">
    <source>
        <dbReference type="ARBA" id="ARBA00005234"/>
    </source>
</evidence>
<keyword evidence="4" id="KW-0479">Metal-binding</keyword>
<proteinExistence type="inferred from homology"/>
<evidence type="ECO:0000259" key="5">
    <source>
        <dbReference type="PROSITE" id="PS50157"/>
    </source>
</evidence>
<keyword evidence="2" id="KW-0645">Protease</keyword>
<dbReference type="Proteomes" id="UP000886520">
    <property type="component" value="Chromosome 4"/>
</dbReference>
<organism evidence="7 8">
    <name type="scientific">Adiantum capillus-veneris</name>
    <name type="common">Maidenhair fern</name>
    <dbReference type="NCBI Taxonomy" id="13818"/>
    <lineage>
        <taxon>Eukaryota</taxon>
        <taxon>Viridiplantae</taxon>
        <taxon>Streptophyta</taxon>
        <taxon>Embryophyta</taxon>
        <taxon>Tracheophyta</taxon>
        <taxon>Polypodiopsida</taxon>
        <taxon>Polypodiidae</taxon>
        <taxon>Polypodiales</taxon>
        <taxon>Pteridineae</taxon>
        <taxon>Pteridaceae</taxon>
        <taxon>Vittarioideae</taxon>
        <taxon>Adiantum</taxon>
    </lineage>
</organism>
<evidence type="ECO:0000313" key="8">
    <source>
        <dbReference type="Proteomes" id="UP000886520"/>
    </source>
</evidence>
<evidence type="ECO:0000256" key="4">
    <source>
        <dbReference type="PROSITE-ProRule" id="PRU00042"/>
    </source>
</evidence>
<dbReference type="GO" id="GO:0006508">
    <property type="term" value="P:proteolysis"/>
    <property type="evidence" value="ECO:0007669"/>
    <property type="project" value="UniProtKB-KW"/>
</dbReference>
<keyword evidence="3" id="KW-0378">Hydrolase</keyword>
<comment type="similarity">
    <text evidence="1">Belongs to the peptidase C48 family.</text>
</comment>
<feature type="domain" description="C2H2-type" evidence="5">
    <location>
        <begin position="33"/>
        <end position="62"/>
    </location>
</feature>
<dbReference type="InterPro" id="IPR013087">
    <property type="entry name" value="Znf_C2H2_type"/>
</dbReference>
<evidence type="ECO:0008006" key="9">
    <source>
        <dbReference type="Google" id="ProtNLM"/>
    </source>
</evidence>
<evidence type="ECO:0000256" key="2">
    <source>
        <dbReference type="ARBA" id="ARBA00022670"/>
    </source>
</evidence>
<accession>A0A9D4V8G7</accession>
<evidence type="ECO:0000259" key="6">
    <source>
        <dbReference type="PROSITE" id="PS50600"/>
    </source>
</evidence>
<keyword evidence="8" id="KW-1185">Reference proteome</keyword>
<gene>
    <name evidence="7" type="ORF">GOP47_0004231</name>
</gene>
<feature type="domain" description="Ubiquitin-like protease family profile" evidence="6">
    <location>
        <begin position="318"/>
        <end position="512"/>
    </location>
</feature>
<dbReference type="AlphaFoldDB" id="A0A9D4V8G7"/>
<keyword evidence="4" id="KW-0862">Zinc</keyword>
<reference evidence="7" key="1">
    <citation type="submission" date="2021-01" db="EMBL/GenBank/DDBJ databases">
        <title>Adiantum capillus-veneris genome.</title>
        <authorList>
            <person name="Fang Y."/>
            <person name="Liao Q."/>
        </authorList>
    </citation>
    <scope>NUCLEOTIDE SEQUENCE</scope>
    <source>
        <strain evidence="7">H3</strain>
        <tissue evidence="7">Leaf</tissue>
    </source>
</reference>
<dbReference type="PROSITE" id="PS00028">
    <property type="entry name" value="ZINC_FINGER_C2H2_1"/>
    <property type="match status" value="1"/>
</dbReference>
<name>A0A9D4V8G7_ADICA</name>
<dbReference type="Gene3D" id="3.40.395.10">
    <property type="entry name" value="Adenoviral Proteinase, Chain A"/>
    <property type="match status" value="1"/>
</dbReference>
<dbReference type="EMBL" id="JABFUD020000004">
    <property type="protein sequence ID" value="KAI5081048.1"/>
    <property type="molecule type" value="Genomic_DNA"/>
</dbReference>
<dbReference type="PROSITE" id="PS50157">
    <property type="entry name" value="ZINC_FINGER_C2H2_2"/>
    <property type="match status" value="1"/>
</dbReference>
<evidence type="ECO:0000256" key="3">
    <source>
        <dbReference type="ARBA" id="ARBA00022801"/>
    </source>
</evidence>
<dbReference type="GO" id="GO:0008234">
    <property type="term" value="F:cysteine-type peptidase activity"/>
    <property type="evidence" value="ECO:0007669"/>
    <property type="project" value="InterPro"/>
</dbReference>
<evidence type="ECO:0000313" key="7">
    <source>
        <dbReference type="EMBL" id="KAI5081048.1"/>
    </source>
</evidence>
<sequence length="534" mass="61044">MEESDDAAEEHNATQRAMLFEAHMRLQQEDGSFNCRFGCTPSFPTKERLNTHMRKFHGWEECYPKLGHGHKKPPEIKDWSFDWEQWSSTVQDVQALKKWKGTGKIEESSTLTSEPPRKKKAKKNSLLVSFDMSMPREDLRVMAEEFAKAAIKENEEDAQPMMALPLVCRIFPPVPEMNGFDQEYLDYMERGLVSGPLFSWSQFKKGLEAVQGSDARQEAMQLSCLFASEDIIEEFKFYVDEIFGGVVKFVKEFQEHQLREATLAKSRGSIEERRIAFVKGCLLQYNALRGCSAETASPSEQKTCVVDDLERSPINEKYAYLADHLQCELEKEFCGLLTRGLTLPCKHVPHVELLPYYLPMLFNDTTQMDTACFDACIKFVTECKGGMPEGVYLNLIDPFVWADNLSLEKKHCFWKNVEFNSSPLICLPTLKSNHWSLVLISLIDLKIYELDSSERTNPNRFMAVKKDLKTMSGNCGTAGQDLKKFTWKRPVVPKQGSTLLCGWFTIFFFAHVAFRSGVFGQDRGSMMEHLAGLS</sequence>
<protein>
    <recommendedName>
        <fullName evidence="9">Ubiquitin-like protease family profile domain-containing protein</fullName>
    </recommendedName>
</protein>
<dbReference type="InterPro" id="IPR038765">
    <property type="entry name" value="Papain-like_cys_pep_sf"/>
</dbReference>
<dbReference type="PROSITE" id="PS50600">
    <property type="entry name" value="ULP_PROTEASE"/>
    <property type="match status" value="1"/>
</dbReference>